<keyword evidence="1" id="KW-1133">Transmembrane helix</keyword>
<dbReference type="Proteomes" id="UP000308652">
    <property type="component" value="Unassembled WGS sequence"/>
</dbReference>
<keyword evidence="1" id="KW-0472">Membrane</keyword>
<evidence type="ECO:0000256" key="1">
    <source>
        <dbReference type="SAM" id="Phobius"/>
    </source>
</evidence>
<evidence type="ECO:0000313" key="3">
    <source>
        <dbReference type="EMBL" id="TFK33996.1"/>
    </source>
</evidence>
<gene>
    <name evidence="3" type="ORF">BDQ12DRAFT_657419</name>
</gene>
<reference evidence="3 4" key="1">
    <citation type="journal article" date="2019" name="Nat. Ecol. Evol.">
        <title>Megaphylogeny resolves global patterns of mushroom evolution.</title>
        <authorList>
            <person name="Varga T."/>
            <person name="Krizsan K."/>
            <person name="Foldi C."/>
            <person name="Dima B."/>
            <person name="Sanchez-Garcia M."/>
            <person name="Sanchez-Ramirez S."/>
            <person name="Szollosi G.J."/>
            <person name="Szarkandi J.G."/>
            <person name="Papp V."/>
            <person name="Albert L."/>
            <person name="Andreopoulos W."/>
            <person name="Angelini C."/>
            <person name="Antonin V."/>
            <person name="Barry K.W."/>
            <person name="Bougher N.L."/>
            <person name="Buchanan P."/>
            <person name="Buyck B."/>
            <person name="Bense V."/>
            <person name="Catcheside P."/>
            <person name="Chovatia M."/>
            <person name="Cooper J."/>
            <person name="Damon W."/>
            <person name="Desjardin D."/>
            <person name="Finy P."/>
            <person name="Geml J."/>
            <person name="Haridas S."/>
            <person name="Hughes K."/>
            <person name="Justo A."/>
            <person name="Karasinski D."/>
            <person name="Kautmanova I."/>
            <person name="Kiss B."/>
            <person name="Kocsube S."/>
            <person name="Kotiranta H."/>
            <person name="LaButti K.M."/>
            <person name="Lechner B.E."/>
            <person name="Liimatainen K."/>
            <person name="Lipzen A."/>
            <person name="Lukacs Z."/>
            <person name="Mihaltcheva S."/>
            <person name="Morgado L.N."/>
            <person name="Niskanen T."/>
            <person name="Noordeloos M.E."/>
            <person name="Ohm R.A."/>
            <person name="Ortiz-Santana B."/>
            <person name="Ovrebo C."/>
            <person name="Racz N."/>
            <person name="Riley R."/>
            <person name="Savchenko A."/>
            <person name="Shiryaev A."/>
            <person name="Soop K."/>
            <person name="Spirin V."/>
            <person name="Szebenyi C."/>
            <person name="Tomsovsky M."/>
            <person name="Tulloss R.E."/>
            <person name="Uehling J."/>
            <person name="Grigoriev I.V."/>
            <person name="Vagvolgyi C."/>
            <person name="Papp T."/>
            <person name="Martin F.M."/>
            <person name="Miettinen O."/>
            <person name="Hibbett D.S."/>
            <person name="Nagy L.G."/>
        </authorList>
    </citation>
    <scope>NUCLEOTIDE SEQUENCE [LARGE SCALE GENOMIC DNA]</scope>
    <source>
        <strain evidence="3 4">CBS 166.37</strain>
    </source>
</reference>
<evidence type="ECO:0000259" key="2">
    <source>
        <dbReference type="Pfam" id="PF20151"/>
    </source>
</evidence>
<keyword evidence="1" id="KW-0812">Transmembrane</keyword>
<keyword evidence="4" id="KW-1185">Reference proteome</keyword>
<feature type="transmembrane region" description="Helical" evidence="1">
    <location>
        <begin position="208"/>
        <end position="226"/>
    </location>
</feature>
<dbReference type="InterPro" id="IPR045340">
    <property type="entry name" value="DUF6533"/>
</dbReference>
<dbReference type="Pfam" id="PF20151">
    <property type="entry name" value="DUF6533"/>
    <property type="match status" value="1"/>
</dbReference>
<feature type="transmembrane region" description="Helical" evidence="1">
    <location>
        <begin position="125"/>
        <end position="146"/>
    </location>
</feature>
<organism evidence="3 4">
    <name type="scientific">Crucibulum laeve</name>
    <dbReference type="NCBI Taxonomy" id="68775"/>
    <lineage>
        <taxon>Eukaryota</taxon>
        <taxon>Fungi</taxon>
        <taxon>Dikarya</taxon>
        <taxon>Basidiomycota</taxon>
        <taxon>Agaricomycotina</taxon>
        <taxon>Agaricomycetes</taxon>
        <taxon>Agaricomycetidae</taxon>
        <taxon>Agaricales</taxon>
        <taxon>Agaricineae</taxon>
        <taxon>Nidulariaceae</taxon>
        <taxon>Crucibulum</taxon>
    </lineage>
</organism>
<protein>
    <recommendedName>
        <fullName evidence="2">DUF6533 domain-containing protein</fullName>
    </recommendedName>
</protein>
<accession>A0A5C3LPT3</accession>
<feature type="domain" description="DUF6533" evidence="2">
    <location>
        <begin position="15"/>
        <end position="60"/>
    </location>
</feature>
<dbReference type="AlphaFoldDB" id="A0A5C3LPT3"/>
<feature type="transmembrane region" description="Helical" evidence="1">
    <location>
        <begin position="12"/>
        <end position="30"/>
    </location>
</feature>
<feature type="transmembrane region" description="Helical" evidence="1">
    <location>
        <begin position="166"/>
        <end position="187"/>
    </location>
</feature>
<sequence>MDPDSLARTILAYRYLSAISLVSTVWDHLLNLEHEVEVIWSNRREQYFLKAAFLIGRYGTHIALGYTTYILSGAATLDDHVCKTWVWLFTIIGGASIAWGEFVVAQRIHALWGYQRRIRYILTGIYTVAFCALPFLVIFTCVQLQSKVMPLFNICVFVVKPMFSQWLIGLLSFLDVCVISLTILNALDKPHRTNMDVLLALHRDGLKFFVLLFVIRFSALLMIVLGGLGDSFVLLPVMWALSTTINSRLLLRVGKKQAPRIPISI</sequence>
<dbReference type="EMBL" id="ML213638">
    <property type="protein sequence ID" value="TFK33996.1"/>
    <property type="molecule type" value="Genomic_DNA"/>
</dbReference>
<dbReference type="OrthoDB" id="3251775at2759"/>
<proteinExistence type="predicted"/>
<feature type="transmembrane region" description="Helical" evidence="1">
    <location>
        <begin position="51"/>
        <end position="72"/>
    </location>
</feature>
<feature type="transmembrane region" description="Helical" evidence="1">
    <location>
        <begin position="232"/>
        <end position="251"/>
    </location>
</feature>
<evidence type="ECO:0000313" key="4">
    <source>
        <dbReference type="Proteomes" id="UP000308652"/>
    </source>
</evidence>
<feature type="transmembrane region" description="Helical" evidence="1">
    <location>
        <begin position="84"/>
        <end position="104"/>
    </location>
</feature>
<name>A0A5C3LPT3_9AGAR</name>